<sequence length="189" mass="20136">MMRHRLLALSALPLLALAACNPGPPPAPPLPPLSKAAPLDTADASFVQTLNEADLVDIALGNLAATHAGRNDVRALAATVVKDHTDDRTALGKLVSPHDITLTASPMREDQEMIDRLGKLYGTRFDSAFLTHIKSGHVSLDRSLAQEIATTKDGDLKTLAGSAQKMIAGHVATAEAIAPTRRTVRHRHR</sequence>
<evidence type="ECO:0000313" key="4">
    <source>
        <dbReference type="Proteomes" id="UP000188604"/>
    </source>
</evidence>
<reference evidence="3 4" key="1">
    <citation type="submission" date="2016-03" db="EMBL/GenBank/DDBJ databases">
        <title>Acetic acid bacteria sequencing.</title>
        <authorList>
            <person name="Brandt J."/>
            <person name="Jakob F."/>
            <person name="Vogel R.F."/>
        </authorList>
    </citation>
    <scope>NUCLEOTIDE SEQUENCE [LARGE SCALE GENOMIC DNA]</scope>
    <source>
        <strain evidence="3 4">NBRC 101099</strain>
    </source>
</reference>
<dbReference type="OrthoDB" id="9101320at2"/>
<proteinExistence type="predicted"/>
<protein>
    <recommendedName>
        <fullName evidence="2">DUF4142 domain-containing protein</fullName>
    </recommendedName>
</protein>
<gene>
    <name evidence="3" type="ORF">A0U93_06690</name>
</gene>
<feature type="signal peptide" evidence="1">
    <location>
        <begin position="1"/>
        <end position="18"/>
    </location>
</feature>
<dbReference type="PROSITE" id="PS51257">
    <property type="entry name" value="PROKAR_LIPOPROTEIN"/>
    <property type="match status" value="1"/>
</dbReference>
<organism evidence="3 4">
    <name type="scientific">Neoasaia chiangmaiensis</name>
    <dbReference type="NCBI Taxonomy" id="320497"/>
    <lineage>
        <taxon>Bacteria</taxon>
        <taxon>Pseudomonadati</taxon>
        <taxon>Pseudomonadota</taxon>
        <taxon>Alphaproteobacteria</taxon>
        <taxon>Acetobacterales</taxon>
        <taxon>Acetobacteraceae</taxon>
        <taxon>Neoasaia</taxon>
    </lineage>
</organism>
<name>A0A1U9KPE5_9PROT</name>
<dbReference type="InterPro" id="IPR012347">
    <property type="entry name" value="Ferritin-like"/>
</dbReference>
<dbReference type="STRING" id="320497.A0U93_06690"/>
<evidence type="ECO:0000259" key="2">
    <source>
        <dbReference type="Pfam" id="PF13628"/>
    </source>
</evidence>
<dbReference type="EMBL" id="CP014691">
    <property type="protein sequence ID" value="AQS87667.1"/>
    <property type="molecule type" value="Genomic_DNA"/>
</dbReference>
<dbReference type="KEGG" id="nch:A0U93_06690"/>
<feature type="chain" id="PRO_5013341535" description="DUF4142 domain-containing protein" evidence="1">
    <location>
        <begin position="19"/>
        <end position="189"/>
    </location>
</feature>
<evidence type="ECO:0000256" key="1">
    <source>
        <dbReference type="SAM" id="SignalP"/>
    </source>
</evidence>
<keyword evidence="4" id="KW-1185">Reference proteome</keyword>
<feature type="domain" description="DUF4142" evidence="2">
    <location>
        <begin position="42"/>
        <end position="177"/>
    </location>
</feature>
<evidence type="ECO:0000313" key="3">
    <source>
        <dbReference type="EMBL" id="AQS87667.1"/>
    </source>
</evidence>
<keyword evidence="1" id="KW-0732">Signal</keyword>
<dbReference type="PANTHER" id="PTHR38593:SF1">
    <property type="entry name" value="BLR2558 PROTEIN"/>
    <property type="match status" value="1"/>
</dbReference>
<dbReference type="AlphaFoldDB" id="A0A1U9KPE5"/>
<dbReference type="InterPro" id="IPR025419">
    <property type="entry name" value="DUF4142"/>
</dbReference>
<dbReference type="Gene3D" id="1.20.1260.10">
    <property type="match status" value="1"/>
</dbReference>
<dbReference type="RefSeq" id="WP_077806660.1">
    <property type="nucleotide sequence ID" value="NZ_BJXS01000002.1"/>
</dbReference>
<dbReference type="PANTHER" id="PTHR38593">
    <property type="entry name" value="BLR2558 PROTEIN"/>
    <property type="match status" value="1"/>
</dbReference>
<dbReference type="Proteomes" id="UP000188604">
    <property type="component" value="Chromosome"/>
</dbReference>
<accession>A0A1U9KPE5</accession>
<dbReference type="Pfam" id="PF13628">
    <property type="entry name" value="DUF4142"/>
    <property type="match status" value="1"/>
</dbReference>